<reference evidence="2 3" key="1">
    <citation type="submission" date="2020-08" db="EMBL/GenBank/DDBJ databases">
        <authorList>
            <person name="Koutsovoulos G."/>
            <person name="Danchin GJ E."/>
        </authorList>
    </citation>
    <scope>NUCLEOTIDE SEQUENCE [LARGE SCALE GENOMIC DNA]</scope>
</reference>
<sequence length="299" mass="33807">MAPSIDLTVKVHPVVYMSIIDAYERKSSSNIGKTVSTTTMSAQRQERVESRALGTLLGFYEKNVVQATNCYAIPFSDAVIDNPEINDNFNRSMWQMCKRSSPTEQIVGWFFTVPDLPDSCFHFNTYYSQLMAREATKKELPPVILLTMDLSFSGSTANRLPVKAFTMRDGAFCPLNVEMDAFLGEAVALNFITRGIDSERREIELGDEQEQLLECTENILTWLERIMRYVKNVLNGKEENPNPEVGRKLMEIVELANTQLPSARLESLSKHSLRDYLMVSLLANLAKTQLSIQEKLVTG</sequence>
<evidence type="ECO:0000313" key="3">
    <source>
        <dbReference type="Proteomes" id="UP000580250"/>
    </source>
</evidence>
<feature type="domain" description="JAB1/MPN/MOV34 metalloenzyme" evidence="1">
    <location>
        <begin position="8"/>
        <end position="170"/>
    </location>
</feature>
<dbReference type="AlphaFoldDB" id="A0A6V7UJ16"/>
<evidence type="ECO:0000313" key="2">
    <source>
        <dbReference type="EMBL" id="CAD2158893.1"/>
    </source>
</evidence>
<dbReference type="InterPro" id="IPR024969">
    <property type="entry name" value="EIF3F/CSN6-like_C"/>
</dbReference>
<name>A0A6V7UJ16_MELEN</name>
<dbReference type="SMART" id="SM00232">
    <property type="entry name" value="JAB_MPN"/>
    <property type="match status" value="1"/>
</dbReference>
<dbReference type="GO" id="GO:0008237">
    <property type="term" value="F:metallopeptidase activity"/>
    <property type="evidence" value="ECO:0007669"/>
    <property type="project" value="InterPro"/>
</dbReference>
<proteinExistence type="predicted"/>
<dbReference type="Proteomes" id="UP000580250">
    <property type="component" value="Unassembled WGS sequence"/>
</dbReference>
<dbReference type="GO" id="GO:0031369">
    <property type="term" value="F:translation initiation factor binding"/>
    <property type="evidence" value="ECO:0007669"/>
    <property type="project" value="TreeGrafter"/>
</dbReference>
<dbReference type="Pfam" id="PF13012">
    <property type="entry name" value="MitMem_reg"/>
    <property type="match status" value="1"/>
</dbReference>
<evidence type="ECO:0000259" key="1">
    <source>
        <dbReference type="SMART" id="SM00232"/>
    </source>
</evidence>
<dbReference type="OrthoDB" id="25498at2759"/>
<dbReference type="PANTHER" id="PTHR10540:SF6">
    <property type="entry name" value="EUKARYOTIC TRANSLATION INITIATION FACTOR 3 SUBUNIT F"/>
    <property type="match status" value="1"/>
</dbReference>
<dbReference type="Pfam" id="PF01398">
    <property type="entry name" value="JAB"/>
    <property type="match status" value="1"/>
</dbReference>
<accession>A0A6V7UJ16</accession>
<organism evidence="2 3">
    <name type="scientific">Meloidogyne enterolobii</name>
    <name type="common">Root-knot nematode worm</name>
    <name type="synonym">Meloidogyne mayaguensis</name>
    <dbReference type="NCBI Taxonomy" id="390850"/>
    <lineage>
        <taxon>Eukaryota</taxon>
        <taxon>Metazoa</taxon>
        <taxon>Ecdysozoa</taxon>
        <taxon>Nematoda</taxon>
        <taxon>Chromadorea</taxon>
        <taxon>Rhabditida</taxon>
        <taxon>Tylenchina</taxon>
        <taxon>Tylenchomorpha</taxon>
        <taxon>Tylenchoidea</taxon>
        <taxon>Meloidogynidae</taxon>
        <taxon>Meloidogyninae</taxon>
        <taxon>Meloidogyne</taxon>
    </lineage>
</organism>
<comment type="caution">
    <text evidence="2">The sequence shown here is derived from an EMBL/GenBank/DDBJ whole genome shotgun (WGS) entry which is preliminary data.</text>
</comment>
<dbReference type="Gene3D" id="3.40.140.10">
    <property type="entry name" value="Cytidine Deaminase, domain 2"/>
    <property type="match status" value="1"/>
</dbReference>
<gene>
    <name evidence="2" type="ORF">MENT_LOCUS13414</name>
</gene>
<dbReference type="EMBL" id="CAJEWN010000072">
    <property type="protein sequence ID" value="CAD2158893.1"/>
    <property type="molecule type" value="Genomic_DNA"/>
</dbReference>
<dbReference type="GO" id="GO:0003743">
    <property type="term" value="F:translation initiation factor activity"/>
    <property type="evidence" value="ECO:0007669"/>
    <property type="project" value="TreeGrafter"/>
</dbReference>
<dbReference type="InterPro" id="IPR000555">
    <property type="entry name" value="JAMM/MPN+_dom"/>
</dbReference>
<dbReference type="GO" id="GO:0071541">
    <property type="term" value="C:eukaryotic translation initiation factor 3 complex, eIF3m"/>
    <property type="evidence" value="ECO:0007669"/>
    <property type="project" value="TreeGrafter"/>
</dbReference>
<dbReference type="PANTHER" id="PTHR10540">
    <property type="entry name" value="EUKARYOTIC TRANSLATION INITIATION FACTOR 3 SUBUNIT F-RELATED"/>
    <property type="match status" value="1"/>
</dbReference>
<protein>
    <recommendedName>
        <fullName evidence="1">JAB1/MPN/MOV34 metalloenzyme domain-containing protein</fullName>
    </recommendedName>
</protein>